<dbReference type="PANTHER" id="PTHR46623:SF6">
    <property type="entry name" value="ALPHA_BETA-HYDROLASES SUPERFAMILY PROTEIN"/>
    <property type="match status" value="1"/>
</dbReference>
<comment type="caution">
    <text evidence="2">The sequence shown here is derived from an EMBL/GenBank/DDBJ whole genome shotgun (WGS) entry which is preliminary data.</text>
</comment>
<evidence type="ECO:0000259" key="1">
    <source>
        <dbReference type="Pfam" id="PF01738"/>
    </source>
</evidence>
<dbReference type="InterPro" id="IPR051049">
    <property type="entry name" value="Dienelactone_hydrolase-like"/>
</dbReference>
<dbReference type="EMBL" id="JAEVLS010000001">
    <property type="protein sequence ID" value="MBM0104103.1"/>
    <property type="molecule type" value="Genomic_DNA"/>
</dbReference>
<dbReference type="InterPro" id="IPR002925">
    <property type="entry name" value="Dienelactn_hydro"/>
</dbReference>
<keyword evidence="3" id="KW-1185">Reference proteome</keyword>
<reference evidence="2 3" key="1">
    <citation type="journal article" date="2021" name="Int. J. Syst. Evol. Microbiol.">
        <title>Steroidobacter gossypii sp. nov., isolated from soil of cotton cropping field.</title>
        <authorList>
            <person name="Huang R."/>
            <person name="Yang S."/>
            <person name="Zhen C."/>
            <person name="Liu W."/>
        </authorList>
    </citation>
    <scope>NUCLEOTIDE SEQUENCE [LARGE SCALE GENOMIC DNA]</scope>
    <source>
        <strain evidence="2 3">S1-65</strain>
    </source>
</reference>
<name>A0ABS1WSZ3_9GAMM</name>
<dbReference type="GO" id="GO:0016787">
    <property type="term" value="F:hydrolase activity"/>
    <property type="evidence" value="ECO:0007669"/>
    <property type="project" value="UniProtKB-KW"/>
</dbReference>
<dbReference type="Gene3D" id="3.40.50.1820">
    <property type="entry name" value="alpha/beta hydrolase"/>
    <property type="match status" value="1"/>
</dbReference>
<proteinExistence type="predicted"/>
<evidence type="ECO:0000313" key="2">
    <source>
        <dbReference type="EMBL" id="MBM0104103.1"/>
    </source>
</evidence>
<dbReference type="InterPro" id="IPR029058">
    <property type="entry name" value="AB_hydrolase_fold"/>
</dbReference>
<dbReference type="PANTHER" id="PTHR46623">
    <property type="entry name" value="CARBOXYMETHYLENEBUTENOLIDASE-RELATED"/>
    <property type="match status" value="1"/>
</dbReference>
<sequence>MCLGCIDDNESTSTRRDFLATALQLTAATAFSTKAVANTAAIVWDIEGRGLTIDNDGVLLPAYTAVPMGTDNRTTVVILHDSPGISKELQDLARDVARTGYVSLVIDCAMRGTAQISTHPDALLSEAFARDVQSDVRAGIVTLNGNLPNANPVVILAFGAAGYTALRMALNDPLGIVGVIAMYTPIETPVKSNTDPRPDLITLLARLNVPVQFHTGTADPAISRDQMNWLGRFVAVEPDRRELYLYGGAGPGFYMPSSQHYDEGYHVLAKKRWQEFLAKRFS</sequence>
<dbReference type="RefSeq" id="WP_203166045.1">
    <property type="nucleotide sequence ID" value="NZ_JAEVLS010000001.1"/>
</dbReference>
<dbReference type="Pfam" id="PF01738">
    <property type="entry name" value="DLH"/>
    <property type="match status" value="1"/>
</dbReference>
<gene>
    <name evidence="2" type="ORF">JM946_05075</name>
</gene>
<accession>A0ABS1WSZ3</accession>
<protein>
    <submittedName>
        <fullName evidence="2">Dienelactone hydrolase family protein</fullName>
    </submittedName>
</protein>
<dbReference type="Proteomes" id="UP000661077">
    <property type="component" value="Unassembled WGS sequence"/>
</dbReference>
<organism evidence="2 3">
    <name type="scientific">Steroidobacter gossypii</name>
    <dbReference type="NCBI Taxonomy" id="2805490"/>
    <lineage>
        <taxon>Bacteria</taxon>
        <taxon>Pseudomonadati</taxon>
        <taxon>Pseudomonadota</taxon>
        <taxon>Gammaproteobacteria</taxon>
        <taxon>Steroidobacterales</taxon>
        <taxon>Steroidobacteraceae</taxon>
        <taxon>Steroidobacter</taxon>
    </lineage>
</organism>
<evidence type="ECO:0000313" key="3">
    <source>
        <dbReference type="Proteomes" id="UP000661077"/>
    </source>
</evidence>
<keyword evidence="2" id="KW-0378">Hydrolase</keyword>
<feature type="domain" description="Dienelactone hydrolase" evidence="1">
    <location>
        <begin position="61"/>
        <end position="278"/>
    </location>
</feature>
<dbReference type="SUPFAM" id="SSF53474">
    <property type="entry name" value="alpha/beta-Hydrolases"/>
    <property type="match status" value="1"/>
</dbReference>